<dbReference type="FunFam" id="1.20.1250.20:FF:000172">
    <property type="entry name" value="MFS multidrug resistance transporter"/>
    <property type="match status" value="1"/>
</dbReference>
<sequence length="631" mass="67619">MAPQGNTSPRALHTVRRSLSAAGAGSLRLLTGETDLQHARSHDEHASPTRLSLRDRNNSVQAASRSSRSSRSTSGRSSLEGGFFARTLSLPSIQESQGLGGVEFRDPFADTESTIQLPNGDERDNQTTEPPYHVFTRRQKWFIIAIIGAAGLFSGLSSNIYFPSLDAISRDLHVSAEMVSLTITSYLIIQGISPLFWGSISDALGRRPIYIASFAVYIAANVGLSFSPNFAVLMVFRGLQAAGSASTVSIGNGVIQDISPPSERGEFVSFYQANSALSSKVRNFSIAVGPVLGGLLANFLGFRSIFVFLLILSALVTIVIVVFLPETMRSIAGNGSLRLGGVYKPLVHRVLREPGYLEDPEGRAPRKRVTLATFVEPLRLLVQKDILINLIFGGVVYTIWSMVTSSTTGLFKTLFGLNELQIGLAFLPNGMGTIVGSAVAGKLMTRDYLAAEAAYKASHDAQQTEKLTAKNLPADFPIERARLRRLPWIVLVFVVSTGAYGVSLGVRPAAATLPGWIAVPLILQFFVAAASNAVFALNQTLVADLCPGKGASATAINNLVRCGLGAVGVAFIETFVADTGPGATFVGLAFVAVGVGPLAVVHWYWGQQWRTERMKKKAGEDEKVAKNERSA</sequence>
<evidence type="ECO:0000256" key="5">
    <source>
        <dbReference type="ARBA" id="ARBA00023136"/>
    </source>
</evidence>
<protein>
    <submittedName>
        <fullName evidence="9">Major facilitator superfamily transporter</fullName>
    </submittedName>
</protein>
<gene>
    <name evidence="9" type="ORF">CSOJ01_07888</name>
</gene>
<dbReference type="GO" id="GO:0022857">
    <property type="term" value="F:transmembrane transporter activity"/>
    <property type="evidence" value="ECO:0007669"/>
    <property type="project" value="InterPro"/>
</dbReference>
<proteinExistence type="predicted"/>
<feature type="transmembrane region" description="Helical" evidence="7">
    <location>
        <begin position="386"/>
        <end position="403"/>
    </location>
</feature>
<evidence type="ECO:0000256" key="2">
    <source>
        <dbReference type="ARBA" id="ARBA00022448"/>
    </source>
</evidence>
<name>A0A8H6J7W6_9PEZI</name>
<evidence type="ECO:0000259" key="8">
    <source>
        <dbReference type="PROSITE" id="PS50850"/>
    </source>
</evidence>
<feature type="transmembrane region" description="Helical" evidence="7">
    <location>
        <begin position="305"/>
        <end position="324"/>
    </location>
</feature>
<evidence type="ECO:0000313" key="9">
    <source>
        <dbReference type="EMBL" id="KAF6807943.1"/>
    </source>
</evidence>
<keyword evidence="5 7" id="KW-0472">Membrane</keyword>
<dbReference type="AlphaFoldDB" id="A0A8H6J7W6"/>
<feature type="transmembrane region" description="Helical" evidence="7">
    <location>
        <begin position="209"/>
        <end position="227"/>
    </location>
</feature>
<evidence type="ECO:0000256" key="4">
    <source>
        <dbReference type="ARBA" id="ARBA00022989"/>
    </source>
</evidence>
<dbReference type="Gene3D" id="1.20.1720.10">
    <property type="entry name" value="Multidrug resistance protein D"/>
    <property type="match status" value="1"/>
</dbReference>
<feature type="domain" description="Major facilitator superfamily (MFS) profile" evidence="8">
    <location>
        <begin position="143"/>
        <end position="612"/>
    </location>
</feature>
<feature type="compositionally biased region" description="Low complexity" evidence="6">
    <location>
        <begin position="64"/>
        <end position="78"/>
    </location>
</feature>
<dbReference type="InterPro" id="IPR011701">
    <property type="entry name" value="MFS"/>
</dbReference>
<comment type="subcellular location">
    <subcellularLocation>
        <location evidence="1">Membrane</location>
        <topology evidence="1">Multi-pass membrane protein</topology>
    </subcellularLocation>
</comment>
<dbReference type="Proteomes" id="UP000652219">
    <property type="component" value="Unassembled WGS sequence"/>
</dbReference>
<evidence type="ECO:0000256" key="6">
    <source>
        <dbReference type="SAM" id="MobiDB-lite"/>
    </source>
</evidence>
<keyword evidence="3 7" id="KW-0812">Transmembrane</keyword>
<keyword evidence="2" id="KW-0813">Transport</keyword>
<dbReference type="Gene3D" id="1.20.1250.20">
    <property type="entry name" value="MFS general substrate transporter like domains"/>
    <property type="match status" value="1"/>
</dbReference>
<feature type="transmembrane region" description="Helical" evidence="7">
    <location>
        <begin position="174"/>
        <end position="197"/>
    </location>
</feature>
<feature type="transmembrane region" description="Helical" evidence="7">
    <location>
        <begin position="488"/>
        <end position="510"/>
    </location>
</feature>
<dbReference type="EMBL" id="WIGN01000127">
    <property type="protein sequence ID" value="KAF6807943.1"/>
    <property type="molecule type" value="Genomic_DNA"/>
</dbReference>
<keyword evidence="10" id="KW-1185">Reference proteome</keyword>
<dbReference type="InterPro" id="IPR036259">
    <property type="entry name" value="MFS_trans_sf"/>
</dbReference>
<comment type="caution">
    <text evidence="9">The sequence shown here is derived from an EMBL/GenBank/DDBJ whole genome shotgun (WGS) entry which is preliminary data.</text>
</comment>
<feature type="region of interest" description="Disordered" evidence="6">
    <location>
        <begin position="35"/>
        <end position="78"/>
    </location>
</feature>
<accession>A0A8H6J7W6</accession>
<feature type="transmembrane region" description="Helical" evidence="7">
    <location>
        <begin position="516"/>
        <end position="537"/>
    </location>
</feature>
<dbReference type="GO" id="GO:0005886">
    <property type="term" value="C:plasma membrane"/>
    <property type="evidence" value="ECO:0007669"/>
    <property type="project" value="TreeGrafter"/>
</dbReference>
<reference evidence="9 10" key="1">
    <citation type="journal article" date="2020" name="Phytopathology">
        <title>Genome Sequence Resources of Colletotrichum truncatum, C. plurivorum, C. musicola, and C. sojae: Four Species Pathogenic to Soybean (Glycine max).</title>
        <authorList>
            <person name="Rogerio F."/>
            <person name="Boufleur T.R."/>
            <person name="Ciampi-Guillardi M."/>
            <person name="Sukno S.A."/>
            <person name="Thon M.R."/>
            <person name="Massola Junior N.S."/>
            <person name="Baroncelli R."/>
        </authorList>
    </citation>
    <scope>NUCLEOTIDE SEQUENCE [LARGE SCALE GENOMIC DNA]</scope>
    <source>
        <strain evidence="9 10">LFN0009</strain>
    </source>
</reference>
<evidence type="ECO:0000256" key="7">
    <source>
        <dbReference type="SAM" id="Phobius"/>
    </source>
</evidence>
<evidence type="ECO:0000256" key="1">
    <source>
        <dbReference type="ARBA" id="ARBA00004141"/>
    </source>
</evidence>
<dbReference type="InterPro" id="IPR020846">
    <property type="entry name" value="MFS_dom"/>
</dbReference>
<organism evidence="9 10">
    <name type="scientific">Colletotrichum sojae</name>
    <dbReference type="NCBI Taxonomy" id="2175907"/>
    <lineage>
        <taxon>Eukaryota</taxon>
        <taxon>Fungi</taxon>
        <taxon>Dikarya</taxon>
        <taxon>Ascomycota</taxon>
        <taxon>Pezizomycotina</taxon>
        <taxon>Sordariomycetes</taxon>
        <taxon>Hypocreomycetidae</taxon>
        <taxon>Glomerellales</taxon>
        <taxon>Glomerellaceae</taxon>
        <taxon>Colletotrichum</taxon>
        <taxon>Colletotrichum orchidearum species complex</taxon>
    </lineage>
</organism>
<dbReference type="Pfam" id="PF07690">
    <property type="entry name" value="MFS_1"/>
    <property type="match status" value="1"/>
</dbReference>
<feature type="transmembrane region" description="Helical" evidence="7">
    <location>
        <begin position="558"/>
        <end position="577"/>
    </location>
</feature>
<dbReference type="SUPFAM" id="SSF103473">
    <property type="entry name" value="MFS general substrate transporter"/>
    <property type="match status" value="1"/>
</dbReference>
<evidence type="ECO:0000256" key="3">
    <source>
        <dbReference type="ARBA" id="ARBA00022692"/>
    </source>
</evidence>
<feature type="transmembrane region" description="Helical" evidence="7">
    <location>
        <begin position="423"/>
        <end position="441"/>
    </location>
</feature>
<feature type="transmembrane region" description="Helical" evidence="7">
    <location>
        <begin position="141"/>
        <end position="162"/>
    </location>
</feature>
<dbReference type="PROSITE" id="PS50850">
    <property type="entry name" value="MFS"/>
    <property type="match status" value="1"/>
</dbReference>
<feature type="compositionally biased region" description="Basic and acidic residues" evidence="6">
    <location>
        <begin position="35"/>
        <end position="57"/>
    </location>
</feature>
<dbReference type="PANTHER" id="PTHR23502">
    <property type="entry name" value="MAJOR FACILITATOR SUPERFAMILY"/>
    <property type="match status" value="1"/>
</dbReference>
<keyword evidence="4 7" id="KW-1133">Transmembrane helix</keyword>
<evidence type="ECO:0000313" key="10">
    <source>
        <dbReference type="Proteomes" id="UP000652219"/>
    </source>
</evidence>
<dbReference type="PANTHER" id="PTHR23502:SF26">
    <property type="entry name" value="MAJOR FACILITATOR SUPERFAMILY (MFS) PROFILE DOMAIN-CONTAINING PROTEIN"/>
    <property type="match status" value="1"/>
</dbReference>
<feature type="transmembrane region" description="Helical" evidence="7">
    <location>
        <begin position="583"/>
        <end position="605"/>
    </location>
</feature>